<dbReference type="Gene3D" id="3.30.720.110">
    <property type="match status" value="1"/>
</dbReference>
<dbReference type="PROSITE" id="PS51819">
    <property type="entry name" value="VOC"/>
    <property type="match status" value="1"/>
</dbReference>
<dbReference type="PANTHER" id="PTHR34109:SF1">
    <property type="entry name" value="VOC DOMAIN-CONTAINING PROTEIN"/>
    <property type="match status" value="1"/>
</dbReference>
<dbReference type="Gene3D" id="3.30.720.120">
    <property type="match status" value="1"/>
</dbReference>
<sequence length="152" mass="16536">MLDLTTTGILRAMYGPLMPSLCYADAPAAIRWLEEAFGFRPQLVVPGPGDTVMHSQLVCEDPPCIVMACSRRDDDYGRMSRPPRELGATTQGLYLVVEDVAAHHARAAAAGAEIVMPPTTQDYGGECYTCKDPEGHVWSFGSYDPRESLAVD</sequence>
<dbReference type="Pfam" id="PF00903">
    <property type="entry name" value="Glyoxalase"/>
    <property type="match status" value="1"/>
</dbReference>
<reference evidence="2 3" key="1">
    <citation type="submission" date="2019-02" db="EMBL/GenBank/DDBJ databases">
        <title>Deep-cultivation of Planctomycetes and their phenomic and genomic characterization uncovers novel biology.</title>
        <authorList>
            <person name="Wiegand S."/>
            <person name="Jogler M."/>
            <person name="Boedeker C."/>
            <person name="Pinto D."/>
            <person name="Vollmers J."/>
            <person name="Rivas-Marin E."/>
            <person name="Kohn T."/>
            <person name="Peeters S.H."/>
            <person name="Heuer A."/>
            <person name="Rast P."/>
            <person name="Oberbeckmann S."/>
            <person name="Bunk B."/>
            <person name="Jeske O."/>
            <person name="Meyerdierks A."/>
            <person name="Storesund J.E."/>
            <person name="Kallscheuer N."/>
            <person name="Luecker S."/>
            <person name="Lage O.M."/>
            <person name="Pohl T."/>
            <person name="Merkel B.J."/>
            <person name="Hornburger P."/>
            <person name="Mueller R.-W."/>
            <person name="Bruemmer F."/>
            <person name="Labrenz M."/>
            <person name="Spormann A.M."/>
            <person name="Op den Camp H."/>
            <person name="Overmann J."/>
            <person name="Amann R."/>
            <person name="Jetten M.S.M."/>
            <person name="Mascher T."/>
            <person name="Medema M.H."/>
            <person name="Devos D.P."/>
            <person name="Kaster A.-K."/>
            <person name="Ovreas L."/>
            <person name="Rohde M."/>
            <person name="Galperin M.Y."/>
            <person name="Jogler C."/>
        </authorList>
    </citation>
    <scope>NUCLEOTIDE SEQUENCE [LARGE SCALE GENOMIC DNA]</scope>
    <source>
        <strain evidence="2 3">Poly30</strain>
    </source>
</reference>
<name>A0A518EL94_9BACT</name>
<dbReference type="AlphaFoldDB" id="A0A518EL94"/>
<feature type="domain" description="VOC" evidence="1">
    <location>
        <begin position="13"/>
        <end position="143"/>
    </location>
</feature>
<accession>A0A518EL94</accession>
<proteinExistence type="predicted"/>
<keyword evidence="3" id="KW-1185">Reference proteome</keyword>
<protein>
    <submittedName>
        <fullName evidence="2">Glyoxalase-like domain protein</fullName>
    </submittedName>
</protein>
<dbReference type="EMBL" id="CP036434">
    <property type="protein sequence ID" value="QDV04867.1"/>
    <property type="molecule type" value="Genomic_DNA"/>
</dbReference>
<dbReference type="InterPro" id="IPR029068">
    <property type="entry name" value="Glyas_Bleomycin-R_OHBP_Dase"/>
</dbReference>
<dbReference type="InterPro" id="IPR037523">
    <property type="entry name" value="VOC_core"/>
</dbReference>
<evidence type="ECO:0000313" key="3">
    <source>
        <dbReference type="Proteomes" id="UP000320390"/>
    </source>
</evidence>
<dbReference type="PANTHER" id="PTHR34109">
    <property type="entry name" value="BNAUNNG04460D PROTEIN-RELATED"/>
    <property type="match status" value="1"/>
</dbReference>
<dbReference type="SUPFAM" id="SSF54593">
    <property type="entry name" value="Glyoxalase/Bleomycin resistance protein/Dihydroxybiphenyl dioxygenase"/>
    <property type="match status" value="1"/>
</dbReference>
<organism evidence="2 3">
    <name type="scientific">Saltatorellus ferox</name>
    <dbReference type="NCBI Taxonomy" id="2528018"/>
    <lineage>
        <taxon>Bacteria</taxon>
        <taxon>Pseudomonadati</taxon>
        <taxon>Planctomycetota</taxon>
        <taxon>Planctomycetia</taxon>
        <taxon>Planctomycetia incertae sedis</taxon>
        <taxon>Saltatorellus</taxon>
    </lineage>
</organism>
<evidence type="ECO:0000313" key="2">
    <source>
        <dbReference type="EMBL" id="QDV04867.1"/>
    </source>
</evidence>
<dbReference type="Proteomes" id="UP000320390">
    <property type="component" value="Chromosome"/>
</dbReference>
<dbReference type="InterPro" id="IPR004360">
    <property type="entry name" value="Glyas_Fos-R_dOase_dom"/>
</dbReference>
<gene>
    <name evidence="2" type="ORF">Poly30_03610</name>
</gene>
<evidence type="ECO:0000259" key="1">
    <source>
        <dbReference type="PROSITE" id="PS51819"/>
    </source>
</evidence>